<organism evidence="6 7">
    <name type="scientific">Trichosporon asahii var. asahii (strain ATCC 90039 / CBS 2479 / JCM 2466 / KCTC 7840 / NBRC 103889/ NCYC 2677 / UAMH 7654)</name>
    <name type="common">Yeast</name>
    <dbReference type="NCBI Taxonomy" id="1186058"/>
    <lineage>
        <taxon>Eukaryota</taxon>
        <taxon>Fungi</taxon>
        <taxon>Dikarya</taxon>
        <taxon>Basidiomycota</taxon>
        <taxon>Agaricomycotina</taxon>
        <taxon>Tremellomycetes</taxon>
        <taxon>Trichosporonales</taxon>
        <taxon>Trichosporonaceae</taxon>
        <taxon>Trichosporon</taxon>
    </lineage>
</organism>
<feature type="region of interest" description="Disordered" evidence="4">
    <location>
        <begin position="691"/>
        <end position="715"/>
    </location>
</feature>
<evidence type="ECO:0000256" key="4">
    <source>
        <dbReference type="SAM" id="MobiDB-lite"/>
    </source>
</evidence>
<reference evidence="6 7" key="1">
    <citation type="journal article" date="2012" name="Eukaryot. Cell">
        <title>Draft genome sequence of CBS 2479, the standard type strain of Trichosporon asahii.</title>
        <authorList>
            <person name="Yang R.Y."/>
            <person name="Li H.T."/>
            <person name="Zhu H."/>
            <person name="Zhou G.P."/>
            <person name="Wang M."/>
            <person name="Wang L."/>
        </authorList>
    </citation>
    <scope>NUCLEOTIDE SEQUENCE [LARGE SCALE GENOMIC DNA]</scope>
    <source>
        <strain evidence="7">ATCC 90039 / CBS 2479 / JCM 2466 / KCTC 7840 / NCYC 2677 / UAMH 7654</strain>
    </source>
</reference>
<dbReference type="SMART" id="SM00448">
    <property type="entry name" value="REC"/>
    <property type="match status" value="1"/>
</dbReference>
<proteinExistence type="predicted"/>
<evidence type="ECO:0000256" key="3">
    <source>
        <dbReference type="PROSITE-ProRule" id="PRU00169"/>
    </source>
</evidence>
<evidence type="ECO:0000256" key="1">
    <source>
        <dbReference type="ARBA" id="ARBA00022553"/>
    </source>
</evidence>
<dbReference type="GO" id="GO:0000160">
    <property type="term" value="P:phosphorelay signal transduction system"/>
    <property type="evidence" value="ECO:0007669"/>
    <property type="project" value="UniProtKB-KW"/>
</dbReference>
<comment type="caution">
    <text evidence="6">The sequence shown here is derived from an EMBL/GenBank/DDBJ whole genome shotgun (WGS) entry which is preliminary data.</text>
</comment>
<comment type="caution">
    <text evidence="3">Lacks conserved residue(s) required for the propagation of feature annotation.</text>
</comment>
<protein>
    <submittedName>
        <fullName evidence="6">Two-component response regulator</fullName>
    </submittedName>
</protein>
<dbReference type="RefSeq" id="XP_014183254.1">
    <property type="nucleotide sequence ID" value="XM_014327779.1"/>
</dbReference>
<feature type="compositionally biased region" description="Low complexity" evidence="4">
    <location>
        <begin position="516"/>
        <end position="531"/>
    </location>
</feature>
<dbReference type="PANTHER" id="PTHR45339">
    <property type="entry name" value="HYBRID SIGNAL TRANSDUCTION HISTIDINE KINASE J"/>
    <property type="match status" value="1"/>
</dbReference>
<evidence type="ECO:0000259" key="5">
    <source>
        <dbReference type="PROSITE" id="PS50110"/>
    </source>
</evidence>
<feature type="compositionally biased region" description="Basic and acidic residues" evidence="4">
    <location>
        <begin position="701"/>
        <end position="713"/>
    </location>
</feature>
<feature type="compositionally biased region" description="Polar residues" evidence="4">
    <location>
        <begin position="595"/>
        <end position="607"/>
    </location>
</feature>
<feature type="region of interest" description="Disordered" evidence="4">
    <location>
        <begin position="463"/>
        <end position="663"/>
    </location>
</feature>
<dbReference type="EMBL" id="ALBS01000037">
    <property type="protein sequence ID" value="EJT52017.1"/>
    <property type="molecule type" value="Genomic_DNA"/>
</dbReference>
<dbReference type="InterPro" id="IPR001789">
    <property type="entry name" value="Sig_transdc_resp-reg_receiver"/>
</dbReference>
<dbReference type="InterPro" id="IPR011006">
    <property type="entry name" value="CheY-like_superfamily"/>
</dbReference>
<evidence type="ECO:0000313" key="7">
    <source>
        <dbReference type="Proteomes" id="UP000002748"/>
    </source>
</evidence>
<evidence type="ECO:0000313" key="6">
    <source>
        <dbReference type="EMBL" id="EJT52017.1"/>
    </source>
</evidence>
<evidence type="ECO:0000256" key="2">
    <source>
        <dbReference type="ARBA" id="ARBA00023012"/>
    </source>
</evidence>
<dbReference type="Proteomes" id="UP000002748">
    <property type="component" value="Unassembled WGS sequence"/>
</dbReference>
<dbReference type="GeneID" id="25990242"/>
<feature type="compositionally biased region" description="Polar residues" evidence="4">
    <location>
        <begin position="869"/>
        <end position="878"/>
    </location>
</feature>
<dbReference type="Gene3D" id="3.40.50.2300">
    <property type="match status" value="1"/>
</dbReference>
<gene>
    <name evidence="6" type="ORF">A1Q1_06730</name>
</gene>
<dbReference type="OrthoDB" id="21225at2759"/>
<feature type="region of interest" description="Disordered" evidence="4">
    <location>
        <begin position="853"/>
        <end position="921"/>
    </location>
</feature>
<dbReference type="SUPFAM" id="SSF52172">
    <property type="entry name" value="CheY-like"/>
    <property type="match status" value="1"/>
</dbReference>
<name>J6F9W3_TRIAS</name>
<feature type="domain" description="Response regulatory" evidence="5">
    <location>
        <begin position="669"/>
        <end position="811"/>
    </location>
</feature>
<dbReference type="AlphaFoldDB" id="J6F9W3"/>
<dbReference type="PROSITE" id="PS50110">
    <property type="entry name" value="RESPONSE_REGULATORY"/>
    <property type="match status" value="1"/>
</dbReference>
<sequence length="921" mass="100220">MPATSVSALFTSMRGLNYLSANLVPLIEGQGTGIRTVQDFDVGELLQNVADQLSGEAAQAEVDLVLFHGDVGMKHVSVTGDREGIGYTIGHVLLVAGKNDTIEFGLQIIPQDGERRVSLPVVAADFEDYRRQQSSPLDSSTSTRETIQCVFEIVHNVSMTAEANAVTPKAELNPFSALAEQREASTPKLDTLLCHRLLRQINGRLRSNTVPSSPTGFGHLRYAYELSVELPRGRPITEPAPLSAEEELNRQPYRDLVLPREPTLVELADFAETLRGRRVHLHASLTSIFAQHLTSYLAAWGLDVSHISVEDEASIDENQGLPKFIIIDEDLGVLRRELLRVRSDSHPHPFRQRSMKRPALIRSVRSSTSICPPSLSVIIHFTSIDKYHQVRDVVATHGFSSQPEVIVIPKPVGPRRFLTALFTAVKQPLVDPAFSPIATSPRSPHIMAGARTPTAGPVDGFFDAVDAMHPDLTPQMGRSPRGEFPPQNSTRPEESSRLAIPTPNDLISKPASEYFSRSTSGSSKSASGASGVIMQSPDGRPYGMFFEPPPSSHPPAQRTEESDEVAERPTASGPVLSTVPPSPLDSPTGGERRPSTMSSLSGTTDESPSLAEVERPSTSGRRRTLPVLPGTRPIVAQGRSRSSTITRRYTNKSSKKLPEIDESIPRQPKPFDVVVPPINVLIVEEYLEHVLPEEEDQTSDGEGRSRGRGEVAHGKLPFDPVMDGIAATKEIRKMEKHNKIGVFPSTPMSESSRPVEAVPAASPFRSAVIIVALTASSLQTDRVNALAAGCNDFLTKPVSLKWLEKKTVEWGCMQALIDFDGWRRSKAPDRAEMKLGFDIAPKAAARDVANRLHIQRDKVRPKPGPSPAQTPNETTPAETPSRTSPVLSTPPPPPAKAAHERPVIPNSSSSTEKPLPALPTE</sequence>
<dbReference type="HOGENOM" id="CLU_004854_0_0_1"/>
<accession>J6F9W3</accession>
<keyword evidence="2" id="KW-0902">Two-component regulatory system</keyword>
<dbReference type="KEGG" id="tasa:A1Q1_06730"/>
<dbReference type="VEuPathDB" id="FungiDB:A1Q1_06730"/>
<dbReference type="PANTHER" id="PTHR45339:SF1">
    <property type="entry name" value="HYBRID SIGNAL TRANSDUCTION HISTIDINE KINASE J"/>
    <property type="match status" value="1"/>
</dbReference>
<keyword evidence="1" id="KW-0597">Phosphoprotein</keyword>
<dbReference type="CDD" id="cd17546">
    <property type="entry name" value="REC_hyHK_CKI1_RcsC-like"/>
    <property type="match status" value="1"/>
</dbReference>
<feature type="compositionally biased region" description="Low complexity" evidence="4">
    <location>
        <begin position="639"/>
        <end position="648"/>
    </location>
</feature>